<evidence type="ECO:0000256" key="1">
    <source>
        <dbReference type="ARBA" id="ARBA00004635"/>
    </source>
</evidence>
<evidence type="ECO:0000256" key="4">
    <source>
        <dbReference type="ARBA" id="ARBA00022729"/>
    </source>
</evidence>
<name>A0A1H8Q1H0_9BACI</name>
<keyword evidence="11" id="KW-1185">Reference proteome</keyword>
<organism evidence="10 11">
    <name type="scientific">Amphibacillus marinus</name>
    <dbReference type="NCBI Taxonomy" id="872970"/>
    <lineage>
        <taxon>Bacteria</taxon>
        <taxon>Bacillati</taxon>
        <taxon>Bacillota</taxon>
        <taxon>Bacilli</taxon>
        <taxon>Bacillales</taxon>
        <taxon>Bacillaceae</taxon>
        <taxon>Amphibacillus</taxon>
    </lineage>
</organism>
<evidence type="ECO:0000256" key="5">
    <source>
        <dbReference type="ARBA" id="ARBA00023136"/>
    </source>
</evidence>
<dbReference type="PANTHER" id="PTHR35789">
    <property type="entry name" value="SPORE GERMINATION PROTEIN B3"/>
    <property type="match status" value="1"/>
</dbReference>
<dbReference type="Pfam" id="PF25198">
    <property type="entry name" value="Spore_GerAC_N"/>
    <property type="match status" value="1"/>
</dbReference>
<evidence type="ECO:0000256" key="3">
    <source>
        <dbReference type="ARBA" id="ARBA00022544"/>
    </source>
</evidence>
<keyword evidence="5" id="KW-0472">Membrane</keyword>
<keyword evidence="7" id="KW-0449">Lipoprotein</keyword>
<dbReference type="PANTHER" id="PTHR35789:SF1">
    <property type="entry name" value="SPORE GERMINATION PROTEIN B3"/>
    <property type="match status" value="1"/>
</dbReference>
<evidence type="ECO:0000256" key="7">
    <source>
        <dbReference type="ARBA" id="ARBA00023288"/>
    </source>
</evidence>
<dbReference type="GO" id="GO:0009847">
    <property type="term" value="P:spore germination"/>
    <property type="evidence" value="ECO:0007669"/>
    <property type="project" value="InterPro"/>
</dbReference>
<reference evidence="10 11" key="1">
    <citation type="submission" date="2016-10" db="EMBL/GenBank/DDBJ databases">
        <authorList>
            <person name="de Groot N.N."/>
        </authorList>
    </citation>
    <scope>NUCLEOTIDE SEQUENCE [LARGE SCALE GENOMIC DNA]</scope>
    <source>
        <strain evidence="10 11">CGMCC 1.10434</strain>
    </source>
</reference>
<dbReference type="EMBL" id="FODJ01000008">
    <property type="protein sequence ID" value="SEO47831.1"/>
    <property type="molecule type" value="Genomic_DNA"/>
</dbReference>
<sequence>MRIFLISIITVLLLSGCWSAVELSDMMLATAIGIDYHDGKFQVTLQVINPSEIAANQDKANRTSVTNYTVEADTFFEAIRRLTATSPRKLFLSHIRVVIYGEGMARRGIADTLDFLMRDHEFRSDFVMTIAKDTTAKKVLGIVSPLENISAEKIYTSIESSEKFWAPTKEVKLDELVNAILSDGKQAVMTGVFIRGDAEKGSTLANVETQDPYATIFVEHIGVFNEDKLIGWLNEDQSKGFNYITDNIASTVGRLIWQDGRYIVLETTSSSTDRSVVIKDDEITITVSVESTANFGEVNADVTFQDQAVIQEIERYAAERLNELLARSIAVAKEFETDIFGFGELIRRDYPHEWEAKYKENWDEYFLTTNIKIDSSVRIEHGGMITNPLYDELIHKQRE</sequence>
<feature type="domain" description="Spore germination GerAC-like C-terminal" evidence="8">
    <location>
        <begin position="221"/>
        <end position="383"/>
    </location>
</feature>
<dbReference type="PROSITE" id="PS51257">
    <property type="entry name" value="PROKAR_LIPOPROTEIN"/>
    <property type="match status" value="1"/>
</dbReference>
<dbReference type="InterPro" id="IPR046953">
    <property type="entry name" value="Spore_GerAC-like_C"/>
</dbReference>
<evidence type="ECO:0000259" key="8">
    <source>
        <dbReference type="Pfam" id="PF05504"/>
    </source>
</evidence>
<accession>A0A1H8Q1H0</accession>
<dbReference type="InterPro" id="IPR008844">
    <property type="entry name" value="Spore_GerAC-like"/>
</dbReference>
<protein>
    <submittedName>
        <fullName evidence="10">Spore germination protein KC</fullName>
    </submittedName>
</protein>
<evidence type="ECO:0000256" key="6">
    <source>
        <dbReference type="ARBA" id="ARBA00023139"/>
    </source>
</evidence>
<evidence type="ECO:0000256" key="2">
    <source>
        <dbReference type="ARBA" id="ARBA00007886"/>
    </source>
</evidence>
<dbReference type="AlphaFoldDB" id="A0A1H8Q1H0"/>
<dbReference type="STRING" id="872970.SAMN04488134_1083"/>
<comment type="subcellular location">
    <subcellularLocation>
        <location evidence="1">Membrane</location>
        <topology evidence="1">Lipid-anchor</topology>
    </subcellularLocation>
</comment>
<dbReference type="Proteomes" id="UP000199300">
    <property type="component" value="Unassembled WGS sequence"/>
</dbReference>
<comment type="similarity">
    <text evidence="2">Belongs to the GerABKC lipoprotein family.</text>
</comment>
<dbReference type="InterPro" id="IPR038501">
    <property type="entry name" value="Spore_GerAC_C_sf"/>
</dbReference>
<evidence type="ECO:0000313" key="11">
    <source>
        <dbReference type="Proteomes" id="UP000199300"/>
    </source>
</evidence>
<dbReference type="GO" id="GO:0016020">
    <property type="term" value="C:membrane"/>
    <property type="evidence" value="ECO:0007669"/>
    <property type="project" value="UniProtKB-SubCell"/>
</dbReference>
<feature type="domain" description="Spore germination protein N-terminal" evidence="9">
    <location>
        <begin position="20"/>
        <end position="190"/>
    </location>
</feature>
<dbReference type="NCBIfam" id="TIGR02887">
    <property type="entry name" value="spore_ger_x_C"/>
    <property type="match status" value="1"/>
</dbReference>
<dbReference type="RefSeq" id="WP_091498151.1">
    <property type="nucleotide sequence ID" value="NZ_FODJ01000008.1"/>
</dbReference>
<dbReference type="InterPro" id="IPR057336">
    <property type="entry name" value="GerAC_N"/>
</dbReference>
<dbReference type="Pfam" id="PF05504">
    <property type="entry name" value="Spore_GerAC"/>
    <property type="match status" value="1"/>
</dbReference>
<dbReference type="Gene3D" id="3.30.300.210">
    <property type="entry name" value="Nutrient germinant receptor protein C, domain 3"/>
    <property type="match status" value="1"/>
</dbReference>
<keyword evidence="6" id="KW-0564">Palmitate</keyword>
<gene>
    <name evidence="10" type="ORF">SAMN04488134_1083</name>
</gene>
<dbReference type="OrthoDB" id="9816067at2"/>
<keyword evidence="4" id="KW-0732">Signal</keyword>
<evidence type="ECO:0000313" key="10">
    <source>
        <dbReference type="EMBL" id="SEO47831.1"/>
    </source>
</evidence>
<proteinExistence type="inferred from homology"/>
<keyword evidence="3" id="KW-0309">Germination</keyword>
<evidence type="ECO:0000259" key="9">
    <source>
        <dbReference type="Pfam" id="PF25198"/>
    </source>
</evidence>